<dbReference type="InterPro" id="IPR027417">
    <property type="entry name" value="P-loop_NTPase"/>
</dbReference>
<dbReference type="GO" id="GO:0009190">
    <property type="term" value="P:cyclic nucleotide biosynthetic process"/>
    <property type="evidence" value="ECO:0007669"/>
    <property type="project" value="InterPro"/>
</dbReference>
<evidence type="ECO:0000256" key="1">
    <source>
        <dbReference type="ARBA" id="ARBA00022741"/>
    </source>
</evidence>
<dbReference type="EMBL" id="JAAGOX010000053">
    <property type="protein sequence ID" value="NDW47013.1"/>
    <property type="molecule type" value="Genomic_DNA"/>
</dbReference>
<dbReference type="CDD" id="cd09487">
    <property type="entry name" value="SAM_superfamily"/>
    <property type="match status" value="1"/>
</dbReference>
<dbReference type="GO" id="GO:0035556">
    <property type="term" value="P:intracellular signal transduction"/>
    <property type="evidence" value="ECO:0007669"/>
    <property type="project" value="InterPro"/>
</dbReference>
<dbReference type="Gene3D" id="1.10.150.50">
    <property type="entry name" value="Transcription Factor, Ets-1"/>
    <property type="match status" value="1"/>
</dbReference>
<keyword evidence="1" id="KW-0547">Nucleotide-binding</keyword>
<dbReference type="InterPro" id="IPR029787">
    <property type="entry name" value="Nucleotide_cyclase"/>
</dbReference>
<dbReference type="GO" id="GO:0004016">
    <property type="term" value="F:adenylate cyclase activity"/>
    <property type="evidence" value="ECO:0007669"/>
    <property type="project" value="TreeGrafter"/>
</dbReference>
<comment type="caution">
    <text evidence="5">The sequence shown here is derived from an EMBL/GenBank/DDBJ whole genome shotgun (WGS) entry which is preliminary data.</text>
</comment>
<organism evidence="5">
    <name type="scientific">Ruegeria sp. PrR005</name>
    <dbReference type="NCBI Taxonomy" id="2706882"/>
    <lineage>
        <taxon>Bacteria</taxon>
        <taxon>Pseudomonadati</taxon>
        <taxon>Pseudomonadota</taxon>
        <taxon>Alphaproteobacteria</taxon>
        <taxon>Rhodobacterales</taxon>
        <taxon>Roseobacteraceae</taxon>
        <taxon>Ruegeria</taxon>
    </lineage>
</organism>
<feature type="domain" description="Guanylate cyclase" evidence="4">
    <location>
        <begin position="87"/>
        <end position="216"/>
    </location>
</feature>
<dbReference type="AlphaFoldDB" id="A0A6B2NWA8"/>
<evidence type="ECO:0000259" key="4">
    <source>
        <dbReference type="PROSITE" id="PS50125"/>
    </source>
</evidence>
<evidence type="ECO:0000256" key="2">
    <source>
        <dbReference type="ARBA" id="ARBA00022840"/>
    </source>
</evidence>
<dbReference type="InterPro" id="IPR041664">
    <property type="entry name" value="AAA_16"/>
</dbReference>
<dbReference type="InterPro" id="IPR013761">
    <property type="entry name" value="SAM/pointed_sf"/>
</dbReference>
<dbReference type="Pfam" id="PF13191">
    <property type="entry name" value="AAA_16"/>
    <property type="match status" value="1"/>
</dbReference>
<name>A0A6B2NWA8_9RHOB</name>
<dbReference type="PANTHER" id="PTHR16305">
    <property type="entry name" value="TESTICULAR SOLUBLE ADENYLYL CYCLASE"/>
    <property type="match status" value="1"/>
</dbReference>
<gene>
    <name evidence="5" type="ORF">G0P99_18875</name>
</gene>
<dbReference type="CDD" id="cd07302">
    <property type="entry name" value="CHD"/>
    <property type="match status" value="1"/>
</dbReference>
<dbReference type="InterPro" id="IPR001054">
    <property type="entry name" value="A/G_cyclase"/>
</dbReference>
<keyword evidence="2" id="KW-0067">ATP-binding</keyword>
<dbReference type="SUPFAM" id="SSF52540">
    <property type="entry name" value="P-loop containing nucleoside triphosphate hydrolases"/>
    <property type="match status" value="1"/>
</dbReference>
<proteinExistence type="predicted"/>
<dbReference type="RefSeq" id="WP_164132034.1">
    <property type="nucleotide sequence ID" value="NZ_JAAGOX010000053.1"/>
</dbReference>
<dbReference type="Pfam" id="PF07647">
    <property type="entry name" value="SAM_2"/>
    <property type="match status" value="1"/>
</dbReference>
<dbReference type="InterPro" id="IPR001660">
    <property type="entry name" value="SAM"/>
</dbReference>
<dbReference type="PROSITE" id="PS50125">
    <property type="entry name" value="GUANYLATE_CYCLASE_2"/>
    <property type="match status" value="1"/>
</dbReference>
<dbReference type="GO" id="GO:0005524">
    <property type="term" value="F:ATP binding"/>
    <property type="evidence" value="ECO:0007669"/>
    <property type="project" value="UniProtKB-KW"/>
</dbReference>
<dbReference type="SMART" id="SM00044">
    <property type="entry name" value="CYCc"/>
    <property type="match status" value="1"/>
</dbReference>
<dbReference type="SUPFAM" id="SSF55073">
    <property type="entry name" value="Nucleotide cyclase"/>
    <property type="match status" value="1"/>
</dbReference>
<dbReference type="PANTHER" id="PTHR16305:SF28">
    <property type="entry name" value="GUANYLATE CYCLASE DOMAIN-CONTAINING PROTEIN"/>
    <property type="match status" value="1"/>
</dbReference>
<feature type="domain" description="SAM" evidence="3">
    <location>
        <begin position="6"/>
        <end position="69"/>
    </location>
</feature>
<dbReference type="Gene3D" id="3.30.70.1230">
    <property type="entry name" value="Nucleotide cyclase"/>
    <property type="match status" value="1"/>
</dbReference>
<accession>A0A6B2NWA8</accession>
<protein>
    <submittedName>
        <fullName evidence="5">AAA family ATPase</fullName>
    </submittedName>
</protein>
<evidence type="ECO:0000259" key="3">
    <source>
        <dbReference type="PROSITE" id="PS50105"/>
    </source>
</evidence>
<evidence type="ECO:0000313" key="5">
    <source>
        <dbReference type="EMBL" id="NDW47013.1"/>
    </source>
</evidence>
<reference evidence="5" key="1">
    <citation type="submission" date="2020-02" db="EMBL/GenBank/DDBJ databases">
        <title>Delineation of the pyrene-degrading pathway in Roseobacter clade bacteria by genomic analysis.</title>
        <authorList>
            <person name="Zhou H."/>
            <person name="Wang H."/>
        </authorList>
    </citation>
    <scope>NUCLEOTIDE SEQUENCE</scope>
    <source>
        <strain evidence="5">PrR005</strain>
    </source>
</reference>
<dbReference type="Pfam" id="PF00211">
    <property type="entry name" value="Guanylate_cyc"/>
    <property type="match status" value="1"/>
</dbReference>
<dbReference type="SMART" id="SM00454">
    <property type="entry name" value="SAM"/>
    <property type="match status" value="1"/>
</dbReference>
<dbReference type="PROSITE" id="PS50105">
    <property type="entry name" value="SAM_DOMAIN"/>
    <property type="match status" value="1"/>
</dbReference>
<dbReference type="SUPFAM" id="SSF47769">
    <property type="entry name" value="SAM/Pointed domain"/>
    <property type="match status" value="1"/>
</dbReference>
<sequence length="1007" mass="109535">MNDGYRDIGSVASFLDQMGLGSYADQFESADIDFEVLEHLSDQDLADLGVKSLGHRRKILARIAEQKARQTTSAAHAGDEGERIYLTVVFCDLVGSTGLAHELGEERFTDLLAGFYNAVDTAVDRYGGHVAQYHGDGVLIYFGYPEAMEDAALRGVFAARDAVARVGQLSAPNGHMLQVRVGVASGPVVVGDRQLSQYERGGRAYGAVVNTAARLQAEAQPGKVVIADTTAALVKQHFNLRFLGLRHLKGIEEPAPLYEVGPERSPGVNAALLSQPERVPFVNRRAELARLSACWNAVGMGAFNLVTVAGEHGIGKSRLVSEFLANLRHEGYQVRHVTCPAHGRDKPFEAFRLLLTQENNPAAASLCAELDGIPTATRAERRHRRTRVIGAMAEYFGTSVSGSHVLWIDDLQWADPSTLEVLLALASLRPPGLLLIASARNALPDQRLMRIDGAVPISLGLLSPEHTNSIVRSVLAGADGGEALVAPLVARAEGVPVFAEELALEMRARLTAADSSATDNLPDLSVPSSLQQSLHARIRRLVTARPLLRLIASIGREASVALLRDLWPGPGRFEDALDELVASGLAELHLSRDSSPDKRLILRHQILQDCAYDIILTRDRERIHAAIADALGRQRDRGLTVEPTLLADQLERAGRLRAAAELWAEAGRNAAAQSADAEAVALFRHALSLLPRMEQAEGDWIDHFEADTLLAMYPALIGAKGYRAAGEDVLGRINALIERTGGSQRVFSAMFFRWIDYSVQGDIDASYEFASGLAEIAEADPSGLHALVLDRMLGSSLMFRGEFESARVHLERFLNAYDPVQHAEPMRLFGATDNHATVLCCVAAIDAFTAPNETTRQAIDRAIAAALQTEMTHTLCHTLTFGAAFPSAVSGDWLAFRDFSAWLARLAQEKDLGFWVVYARMLTGIGRISEGNVEQGQEDFQQALAVLTNQGFLFLNPTFRTIHAMAEEAAGLSAPTADLSRLERDIRAGERWMLPICLRLQDRWGGS</sequence>
<dbReference type="GO" id="GO:0005737">
    <property type="term" value="C:cytoplasm"/>
    <property type="evidence" value="ECO:0007669"/>
    <property type="project" value="TreeGrafter"/>
</dbReference>